<evidence type="ECO:0000313" key="3">
    <source>
        <dbReference type="Proteomes" id="UP000681720"/>
    </source>
</evidence>
<dbReference type="EMBL" id="CAJOBJ010364344">
    <property type="protein sequence ID" value="CAF5220104.1"/>
    <property type="molecule type" value="Genomic_DNA"/>
</dbReference>
<gene>
    <name evidence="2" type="ORF">GIL414_LOCUS83838</name>
</gene>
<dbReference type="Proteomes" id="UP000681720">
    <property type="component" value="Unassembled WGS sequence"/>
</dbReference>
<protein>
    <submittedName>
        <fullName evidence="2">Uncharacterized protein</fullName>
    </submittedName>
</protein>
<accession>A0A8S3JTJ7</accession>
<evidence type="ECO:0000256" key="1">
    <source>
        <dbReference type="SAM" id="MobiDB-lite"/>
    </source>
</evidence>
<dbReference type="AlphaFoldDB" id="A0A8S3JTJ7"/>
<proteinExistence type="predicted"/>
<sequence>PHNLCVHDNLSVFISILIARHALSINDYIIVSVQSIIASTPKERLDPSASRSNPSLSRLRGSSGEEANEPGTRFTCDVIEHLFCANHVPWSMIIASRERRLLASNYRLVAFGAFLCVLKSLLIISQSCFKDCKFYYELCRDITQRHKDNDRHETALRVDGNSQAEKEFRPSREPIPEELVDLSMRVLKICCDQDW</sequence>
<evidence type="ECO:0000313" key="2">
    <source>
        <dbReference type="EMBL" id="CAF5220104.1"/>
    </source>
</evidence>
<comment type="caution">
    <text evidence="2">The sequence shown here is derived from an EMBL/GenBank/DDBJ whole genome shotgun (WGS) entry which is preliminary data.</text>
</comment>
<reference evidence="2" key="1">
    <citation type="submission" date="2021-02" db="EMBL/GenBank/DDBJ databases">
        <authorList>
            <person name="Nowell W R."/>
        </authorList>
    </citation>
    <scope>NUCLEOTIDE SEQUENCE</scope>
</reference>
<organism evidence="2 3">
    <name type="scientific">Rotaria magnacalcarata</name>
    <dbReference type="NCBI Taxonomy" id="392030"/>
    <lineage>
        <taxon>Eukaryota</taxon>
        <taxon>Metazoa</taxon>
        <taxon>Spiralia</taxon>
        <taxon>Gnathifera</taxon>
        <taxon>Rotifera</taxon>
        <taxon>Eurotatoria</taxon>
        <taxon>Bdelloidea</taxon>
        <taxon>Philodinida</taxon>
        <taxon>Philodinidae</taxon>
        <taxon>Rotaria</taxon>
    </lineage>
</organism>
<name>A0A8S3JTJ7_9BILA</name>
<feature type="non-terminal residue" evidence="2">
    <location>
        <position position="1"/>
    </location>
</feature>
<feature type="non-terminal residue" evidence="2">
    <location>
        <position position="195"/>
    </location>
</feature>
<feature type="region of interest" description="Disordered" evidence="1">
    <location>
        <begin position="44"/>
        <end position="68"/>
    </location>
</feature>